<comment type="caution">
    <text evidence="1">The sequence shown here is derived from an EMBL/GenBank/DDBJ whole genome shotgun (WGS) entry which is preliminary data.</text>
</comment>
<proteinExistence type="predicted"/>
<gene>
    <name evidence="1" type="ORF">DSO57_1037905</name>
</gene>
<dbReference type="Proteomes" id="UP001165960">
    <property type="component" value="Unassembled WGS sequence"/>
</dbReference>
<accession>A0ACC2TL22</accession>
<reference evidence="1" key="1">
    <citation type="submission" date="2022-04" db="EMBL/GenBank/DDBJ databases">
        <title>Genome of the entomopathogenic fungus Entomophthora muscae.</title>
        <authorList>
            <person name="Elya C."/>
            <person name="Lovett B.R."/>
            <person name="Lee E."/>
            <person name="Macias A.M."/>
            <person name="Hajek A.E."/>
            <person name="De Bivort B.L."/>
            <person name="Kasson M.T."/>
            <person name="De Fine Licht H.H."/>
            <person name="Stajich J.E."/>
        </authorList>
    </citation>
    <scope>NUCLEOTIDE SEQUENCE</scope>
    <source>
        <strain evidence="1">Berkeley</strain>
    </source>
</reference>
<organism evidence="1 2">
    <name type="scientific">Entomophthora muscae</name>
    <dbReference type="NCBI Taxonomy" id="34485"/>
    <lineage>
        <taxon>Eukaryota</taxon>
        <taxon>Fungi</taxon>
        <taxon>Fungi incertae sedis</taxon>
        <taxon>Zoopagomycota</taxon>
        <taxon>Entomophthoromycotina</taxon>
        <taxon>Entomophthoromycetes</taxon>
        <taxon>Entomophthorales</taxon>
        <taxon>Entomophthoraceae</taxon>
        <taxon>Entomophthora</taxon>
    </lineage>
</organism>
<protein>
    <submittedName>
        <fullName evidence="1">Uncharacterized protein</fullName>
    </submittedName>
</protein>
<keyword evidence="2" id="KW-1185">Reference proteome</keyword>
<evidence type="ECO:0000313" key="2">
    <source>
        <dbReference type="Proteomes" id="UP001165960"/>
    </source>
</evidence>
<evidence type="ECO:0000313" key="1">
    <source>
        <dbReference type="EMBL" id="KAJ9075243.1"/>
    </source>
</evidence>
<name>A0ACC2TL22_9FUNG</name>
<dbReference type="EMBL" id="QTSX02002564">
    <property type="protein sequence ID" value="KAJ9075243.1"/>
    <property type="molecule type" value="Genomic_DNA"/>
</dbReference>
<sequence length="200" mass="22881">MKDLMEKRHKMPEKIWFDEYSKTHNKIRKEKRKEDARTRVNATYCFQCMMGTSSRKALDHLKVTCSCTAMTEVRRDNRSIATEEGEIKREVEDFYTSLYSPDTVDMHAAETLCNIAAPAIIKCGEEDKKDLVAQITLKEVKATLKEAPKGKTPGPDNLPVEVYHLMQAPLATKMVNLFNWCLKDGQQFPGGNKVKDLHDL</sequence>